<dbReference type="PROSITE" id="PS51420">
    <property type="entry name" value="RHO"/>
    <property type="match status" value="1"/>
</dbReference>
<dbReference type="OMA" id="KACEIDH"/>
<dbReference type="SMART" id="SM00175">
    <property type="entry name" value="RAB"/>
    <property type="match status" value="1"/>
</dbReference>
<dbReference type="CDD" id="cd00154">
    <property type="entry name" value="Rab"/>
    <property type="match status" value="1"/>
</dbReference>
<comment type="caution">
    <text evidence="5">The sequence shown here is derived from an EMBL/GenBank/DDBJ whole genome shotgun (WGS) entry which is preliminary data.</text>
</comment>
<dbReference type="SMART" id="SM00176">
    <property type="entry name" value="RAN"/>
    <property type="match status" value="1"/>
</dbReference>
<dbReference type="InterPro" id="IPR027417">
    <property type="entry name" value="P-loop_NTPase"/>
</dbReference>
<accession>A0A6A5CEM9</accession>
<name>A0A6A5CEM9_NAEFO</name>
<dbReference type="RefSeq" id="XP_044569757.1">
    <property type="nucleotide sequence ID" value="XM_044712138.1"/>
</dbReference>
<organism evidence="5 6">
    <name type="scientific">Naegleria fowleri</name>
    <name type="common">Brain eating amoeba</name>
    <dbReference type="NCBI Taxonomy" id="5763"/>
    <lineage>
        <taxon>Eukaryota</taxon>
        <taxon>Discoba</taxon>
        <taxon>Heterolobosea</taxon>
        <taxon>Tetramitia</taxon>
        <taxon>Eutetramitia</taxon>
        <taxon>Vahlkampfiidae</taxon>
        <taxon>Naegleria</taxon>
    </lineage>
</organism>
<evidence type="ECO:0000256" key="3">
    <source>
        <dbReference type="ARBA" id="ARBA00023288"/>
    </source>
</evidence>
<dbReference type="VEuPathDB" id="AmoebaDB:FDP41_000083"/>
<dbReference type="InterPro" id="IPR050227">
    <property type="entry name" value="Rab"/>
</dbReference>
<dbReference type="PROSITE" id="PS51419">
    <property type="entry name" value="RAB"/>
    <property type="match status" value="1"/>
</dbReference>
<dbReference type="GeneID" id="68107301"/>
<dbReference type="SMART" id="SM00174">
    <property type="entry name" value="RHO"/>
    <property type="match status" value="1"/>
</dbReference>
<protein>
    <submittedName>
        <fullName evidence="5">Uncharacterized protein</fullName>
    </submittedName>
</protein>
<evidence type="ECO:0000256" key="2">
    <source>
        <dbReference type="ARBA" id="ARBA00023134"/>
    </source>
</evidence>
<proteinExistence type="predicted"/>
<dbReference type="VEuPathDB" id="AmoebaDB:NfTy_025970"/>
<sequence>MCCGGVEQGNAPRGQQQQQQNKKDELQIKVGTVQQQQSPSTATARAVQTNYDELFKVIVIGDSTTGKTSLLNKIVSGSFSENFMPTVGVDLKVRFLNVDGKTIKIQIWDTAGQERFRNLTRSYYRGSDGVILLYDITQEKTFTNLTVWLNEVKKNILGLNNGESIPHGSQLNLFIIGNKTDLENSRQVATERARKFCDTLQMDVLFDEISCKNTPNEKIEQDILCKLSKKILESRQKENEVID</sequence>
<evidence type="ECO:0000313" key="6">
    <source>
        <dbReference type="Proteomes" id="UP000444721"/>
    </source>
</evidence>
<keyword evidence="6" id="KW-1185">Reference proteome</keyword>
<dbReference type="PROSITE" id="PS51421">
    <property type="entry name" value="RAS"/>
    <property type="match status" value="1"/>
</dbReference>
<evidence type="ECO:0000313" key="5">
    <source>
        <dbReference type="EMBL" id="KAF0985044.1"/>
    </source>
</evidence>
<dbReference type="SMART" id="SM00177">
    <property type="entry name" value="ARF"/>
    <property type="match status" value="1"/>
</dbReference>
<dbReference type="Proteomes" id="UP000444721">
    <property type="component" value="Unassembled WGS sequence"/>
</dbReference>
<dbReference type="PANTHER" id="PTHR47977">
    <property type="entry name" value="RAS-RELATED PROTEIN RAB"/>
    <property type="match status" value="1"/>
</dbReference>
<gene>
    <name evidence="5" type="ORF">FDP41_000083</name>
</gene>
<keyword evidence="2" id="KW-0342">GTP-binding</keyword>
<dbReference type="SUPFAM" id="SSF52540">
    <property type="entry name" value="P-loop containing nucleoside triphosphate hydrolases"/>
    <property type="match status" value="1"/>
</dbReference>
<evidence type="ECO:0000256" key="4">
    <source>
        <dbReference type="SAM" id="MobiDB-lite"/>
    </source>
</evidence>
<dbReference type="OrthoDB" id="9989112at2759"/>
<dbReference type="GO" id="GO:0003924">
    <property type="term" value="F:GTPase activity"/>
    <property type="evidence" value="ECO:0007669"/>
    <property type="project" value="InterPro"/>
</dbReference>
<keyword evidence="1" id="KW-0547">Nucleotide-binding</keyword>
<dbReference type="GO" id="GO:0005525">
    <property type="term" value="F:GTP binding"/>
    <property type="evidence" value="ECO:0007669"/>
    <property type="project" value="UniProtKB-KW"/>
</dbReference>
<reference evidence="5 6" key="1">
    <citation type="journal article" date="2019" name="Sci. Rep.">
        <title>Nanopore sequencing improves the draft genome of the human pathogenic amoeba Naegleria fowleri.</title>
        <authorList>
            <person name="Liechti N."/>
            <person name="Schurch N."/>
            <person name="Bruggmann R."/>
            <person name="Wittwer M."/>
        </authorList>
    </citation>
    <scope>NUCLEOTIDE SEQUENCE [LARGE SCALE GENOMIC DNA]</scope>
    <source>
        <strain evidence="5 6">ATCC 30894</strain>
    </source>
</reference>
<feature type="region of interest" description="Disordered" evidence="4">
    <location>
        <begin position="1"/>
        <end position="22"/>
    </location>
</feature>
<keyword evidence="3" id="KW-0449">Lipoprotein</keyword>
<dbReference type="VEuPathDB" id="AmoebaDB:NF0010860"/>
<dbReference type="InterPro" id="IPR005225">
    <property type="entry name" value="Small_GTP-bd"/>
</dbReference>
<dbReference type="NCBIfam" id="TIGR00231">
    <property type="entry name" value="small_GTP"/>
    <property type="match status" value="1"/>
</dbReference>
<dbReference type="FunFam" id="3.40.50.300:FF:001129">
    <property type="entry name" value="ras-related protein Rab-44 isoform X2"/>
    <property type="match status" value="1"/>
</dbReference>
<dbReference type="SMART" id="SM00173">
    <property type="entry name" value="RAS"/>
    <property type="match status" value="1"/>
</dbReference>
<dbReference type="Gene3D" id="3.40.50.300">
    <property type="entry name" value="P-loop containing nucleotide triphosphate hydrolases"/>
    <property type="match status" value="1"/>
</dbReference>
<dbReference type="PRINTS" id="PR00449">
    <property type="entry name" value="RASTRNSFRMNG"/>
</dbReference>
<dbReference type="PROSITE" id="PS51417">
    <property type="entry name" value="ARF"/>
    <property type="match status" value="1"/>
</dbReference>
<evidence type="ECO:0000256" key="1">
    <source>
        <dbReference type="ARBA" id="ARBA00022741"/>
    </source>
</evidence>
<dbReference type="Pfam" id="PF00071">
    <property type="entry name" value="Ras"/>
    <property type="match status" value="1"/>
</dbReference>
<dbReference type="InterPro" id="IPR001806">
    <property type="entry name" value="Small_GTPase"/>
</dbReference>
<dbReference type="EMBL" id="VFQX01000001">
    <property type="protein sequence ID" value="KAF0985044.1"/>
    <property type="molecule type" value="Genomic_DNA"/>
</dbReference>
<dbReference type="AlphaFoldDB" id="A0A6A5CEM9"/>